<sequence>MTQLIDRVSALCADWNTISPAIAHSTCVADASRLSLGICLDTALTNKGLATLHIEGLVQVQTLCRMITIMMMNLTTTLEENAEESVESSDRNMDFLFVGADLQKVGRFMGLLSVNKQVATSWQPVQNVPATPMLWDINNMPDTSEDYDAELYGDGES</sequence>
<gene>
    <name evidence="1" type="ORF">WG66_7473</name>
</gene>
<organism evidence="1 2">
    <name type="scientific">Moniliophthora roreri</name>
    <name type="common">Frosty pod rot fungus</name>
    <name type="synonym">Monilia roreri</name>
    <dbReference type="NCBI Taxonomy" id="221103"/>
    <lineage>
        <taxon>Eukaryota</taxon>
        <taxon>Fungi</taxon>
        <taxon>Dikarya</taxon>
        <taxon>Basidiomycota</taxon>
        <taxon>Agaricomycotina</taxon>
        <taxon>Agaricomycetes</taxon>
        <taxon>Agaricomycetidae</taxon>
        <taxon>Agaricales</taxon>
        <taxon>Marasmiineae</taxon>
        <taxon>Marasmiaceae</taxon>
        <taxon>Moniliophthora</taxon>
    </lineage>
</organism>
<name>A0A0W0FU85_MONRR</name>
<comment type="caution">
    <text evidence="1">The sequence shown here is derived from an EMBL/GenBank/DDBJ whole genome shotgun (WGS) entry which is preliminary data.</text>
</comment>
<proteinExistence type="predicted"/>
<evidence type="ECO:0000313" key="2">
    <source>
        <dbReference type="Proteomes" id="UP000054988"/>
    </source>
</evidence>
<reference evidence="1 2" key="1">
    <citation type="submission" date="2015-12" db="EMBL/GenBank/DDBJ databases">
        <title>Draft genome sequence of Moniliophthora roreri, the causal agent of frosty pod rot of cacao.</title>
        <authorList>
            <person name="Aime M.C."/>
            <person name="Diaz-Valderrama J.R."/>
            <person name="Kijpornyongpan T."/>
            <person name="Phillips-Mora W."/>
        </authorList>
    </citation>
    <scope>NUCLEOTIDE SEQUENCE [LARGE SCALE GENOMIC DNA]</scope>
    <source>
        <strain evidence="1 2">MCA 2952</strain>
    </source>
</reference>
<dbReference type="AlphaFoldDB" id="A0A0W0FU85"/>
<accession>A0A0W0FU85</accession>
<evidence type="ECO:0000313" key="1">
    <source>
        <dbReference type="EMBL" id="KTB39949.1"/>
    </source>
</evidence>
<protein>
    <submittedName>
        <fullName evidence="1">Uncharacterized protein</fullName>
    </submittedName>
</protein>
<dbReference type="EMBL" id="LATX01001622">
    <property type="protein sequence ID" value="KTB39949.1"/>
    <property type="molecule type" value="Genomic_DNA"/>
</dbReference>
<dbReference type="Proteomes" id="UP000054988">
    <property type="component" value="Unassembled WGS sequence"/>
</dbReference>